<dbReference type="GeneID" id="49384619"/>
<keyword evidence="5" id="KW-0472">Membrane</keyword>
<protein>
    <submittedName>
        <fullName evidence="6">Periplasmic serine endoprotease DegP</fullName>
        <ecNumber evidence="6">3.4.21.107</ecNumber>
    </submittedName>
</protein>
<dbReference type="EMBL" id="CP024985">
    <property type="protein sequence ID" value="ATZ25426.1"/>
    <property type="molecule type" value="Genomic_DNA"/>
</dbReference>
<dbReference type="GO" id="GO:0004252">
    <property type="term" value="F:serine-type endopeptidase activity"/>
    <property type="evidence" value="ECO:0007669"/>
    <property type="project" value="InterPro"/>
</dbReference>
<feature type="compositionally biased region" description="Basic and acidic residues" evidence="4">
    <location>
        <begin position="26"/>
        <end position="35"/>
    </location>
</feature>
<proteinExistence type="inferred from homology"/>
<feature type="compositionally biased region" description="Pro residues" evidence="4">
    <location>
        <begin position="43"/>
        <end position="57"/>
    </location>
</feature>
<dbReference type="RefSeq" id="WP_030232262.1">
    <property type="nucleotide sequence ID" value="NZ_CP024985.1"/>
</dbReference>
<evidence type="ECO:0000256" key="4">
    <source>
        <dbReference type="SAM" id="MobiDB-lite"/>
    </source>
</evidence>
<feature type="compositionally biased region" description="Gly residues" evidence="4">
    <location>
        <begin position="77"/>
        <end position="94"/>
    </location>
</feature>
<dbReference type="PRINTS" id="PR00834">
    <property type="entry name" value="PROTEASES2C"/>
</dbReference>
<evidence type="ECO:0000256" key="2">
    <source>
        <dbReference type="ARBA" id="ARBA00022670"/>
    </source>
</evidence>
<dbReference type="InterPro" id="IPR009003">
    <property type="entry name" value="Peptidase_S1_PA"/>
</dbReference>
<dbReference type="GO" id="GO:0006508">
    <property type="term" value="P:proteolysis"/>
    <property type="evidence" value="ECO:0007669"/>
    <property type="project" value="UniProtKB-KW"/>
</dbReference>
<gene>
    <name evidence="6" type="primary">degP2</name>
    <name evidence="6" type="ORF">SLAV_17885</name>
</gene>
<feature type="transmembrane region" description="Helical" evidence="5">
    <location>
        <begin position="117"/>
        <end position="138"/>
    </location>
</feature>
<dbReference type="KEGG" id="slx:SLAV_17885"/>
<dbReference type="EC" id="3.4.21.107" evidence="6"/>
<dbReference type="AlphaFoldDB" id="A0A2K8PF93"/>
<comment type="similarity">
    <text evidence="1">Belongs to the peptidase S1C family.</text>
</comment>
<feature type="region of interest" description="Disordered" evidence="4">
    <location>
        <begin position="1"/>
        <end position="99"/>
    </location>
</feature>
<feature type="compositionally biased region" description="Gly residues" evidence="4">
    <location>
        <begin position="396"/>
        <end position="418"/>
    </location>
</feature>
<organism evidence="6 7">
    <name type="scientific">Streptomyces lavendulae subsp. lavendulae</name>
    <dbReference type="NCBI Taxonomy" id="58340"/>
    <lineage>
        <taxon>Bacteria</taxon>
        <taxon>Bacillati</taxon>
        <taxon>Actinomycetota</taxon>
        <taxon>Actinomycetes</taxon>
        <taxon>Kitasatosporales</taxon>
        <taxon>Streptomycetaceae</taxon>
        <taxon>Streptomyces</taxon>
    </lineage>
</organism>
<dbReference type="InterPro" id="IPR001940">
    <property type="entry name" value="Peptidase_S1C"/>
</dbReference>
<evidence type="ECO:0000313" key="7">
    <source>
        <dbReference type="Proteomes" id="UP000231791"/>
    </source>
</evidence>
<dbReference type="SUPFAM" id="SSF50494">
    <property type="entry name" value="Trypsin-like serine proteases"/>
    <property type="match status" value="1"/>
</dbReference>
<feature type="region of interest" description="Disordered" evidence="4">
    <location>
        <begin position="396"/>
        <end position="424"/>
    </location>
</feature>
<dbReference type="Gene3D" id="2.40.10.10">
    <property type="entry name" value="Trypsin-like serine proteases"/>
    <property type="match status" value="2"/>
</dbReference>
<dbReference type="PANTHER" id="PTHR43343">
    <property type="entry name" value="PEPTIDASE S12"/>
    <property type="match status" value="1"/>
</dbReference>
<dbReference type="InterPro" id="IPR051201">
    <property type="entry name" value="Chloro_Bact_Ser_Proteases"/>
</dbReference>
<sequence length="424" mass="42150">MTDSFRREGEYPQENRPAQNPPFGEDWQRGRDRLAQDTGAGAYPPPPAYPPAAPAPAPGWHEAHQPPVIQGETVPAGGDGDTGGHGGHGGGGWAAWGSAAPAAPAAPAHAARAKRPVALLAAVALAAAVIGGGTAAAVQQFLDHQGSAGGGFSGTNVSQSSNGTVSGVAEQVSPSVVRIDTRTGSGQGTGSGIVITADGEIVTNNHVVSGASEIQVTMSDGKKYAAKTVGTDPDKDLALIKLQGASGLKPAKLGNSDQLRVGDQVVAIGSPDRLTGTVTSGIVSALDRDVNVPKSEQQQSPQRGQGGGWPFSYDGQQFNGNTGSNTTSYKAIQTDASLNPGNSGGALVNLNGEIVGMPSAIYSPSSDSSSAGSVGLGFAIPVNTVKADLDGLRKGGTGGIGDSGNGNGTGSDGSGSGRSGTSWF</sequence>
<dbReference type="InterPro" id="IPR043504">
    <property type="entry name" value="Peptidase_S1_PA_chymotrypsin"/>
</dbReference>
<name>A0A2K8PF93_STRLA</name>
<keyword evidence="3 6" id="KW-0378">Hydrolase</keyword>
<feature type="compositionally biased region" description="Polar residues" evidence="4">
    <location>
        <begin position="314"/>
        <end position="328"/>
    </location>
</feature>
<evidence type="ECO:0000313" key="6">
    <source>
        <dbReference type="EMBL" id="ATZ25426.1"/>
    </source>
</evidence>
<accession>A0A2K8PF93</accession>
<dbReference type="Pfam" id="PF13365">
    <property type="entry name" value="Trypsin_2"/>
    <property type="match status" value="1"/>
</dbReference>
<keyword evidence="5" id="KW-1133">Transmembrane helix</keyword>
<evidence type="ECO:0000256" key="5">
    <source>
        <dbReference type="SAM" id="Phobius"/>
    </source>
</evidence>
<feature type="region of interest" description="Disordered" evidence="4">
    <location>
        <begin position="288"/>
        <end position="328"/>
    </location>
</feature>
<reference evidence="6 7" key="1">
    <citation type="submission" date="2017-11" db="EMBL/GenBank/DDBJ databases">
        <title>Complete genome sequence of Streptomyces lavendulae subsp. lavendulae CCM 3239 (formerly 'Streptomyces aureofaciens CCM 3239'), the producer of the angucycline-type antibiotic auricin.</title>
        <authorList>
            <person name="Busche T."/>
            <person name="Novakova R."/>
            <person name="Al'Dilaimi A."/>
            <person name="Homerova D."/>
            <person name="Feckova L."/>
            <person name="Rezuchova B."/>
            <person name="Mingyar E."/>
            <person name="Csolleiova D."/>
            <person name="Bekeova C."/>
            <person name="Winkler A."/>
            <person name="Sevcikova B."/>
            <person name="Kalinowski J."/>
            <person name="Kormanec J."/>
            <person name="Ruckert C."/>
        </authorList>
    </citation>
    <scope>NUCLEOTIDE SEQUENCE [LARGE SCALE GENOMIC DNA]</scope>
    <source>
        <strain evidence="6 7">CCM 3239</strain>
    </source>
</reference>
<feature type="compositionally biased region" description="Basic and acidic residues" evidence="4">
    <location>
        <begin position="1"/>
        <end position="10"/>
    </location>
</feature>
<dbReference type="Proteomes" id="UP000231791">
    <property type="component" value="Chromosome"/>
</dbReference>
<evidence type="ECO:0000256" key="3">
    <source>
        <dbReference type="ARBA" id="ARBA00022801"/>
    </source>
</evidence>
<keyword evidence="7" id="KW-1185">Reference proteome</keyword>
<dbReference type="PANTHER" id="PTHR43343:SF3">
    <property type="entry name" value="PROTEASE DO-LIKE 8, CHLOROPLASTIC"/>
    <property type="match status" value="1"/>
</dbReference>
<evidence type="ECO:0000256" key="1">
    <source>
        <dbReference type="ARBA" id="ARBA00010541"/>
    </source>
</evidence>
<keyword evidence="5" id="KW-0812">Transmembrane</keyword>
<keyword evidence="2 6" id="KW-0645">Protease</keyword>